<dbReference type="OrthoDB" id="5574276at2"/>
<evidence type="ECO:0000313" key="4">
    <source>
        <dbReference type="Proteomes" id="UP000292639"/>
    </source>
</evidence>
<dbReference type="Pfam" id="PF14346">
    <property type="entry name" value="DUF4398"/>
    <property type="match status" value="1"/>
</dbReference>
<evidence type="ECO:0000313" key="3">
    <source>
        <dbReference type="EMBL" id="TBU97385.1"/>
    </source>
</evidence>
<dbReference type="EMBL" id="QJUP01000009">
    <property type="protein sequence ID" value="TBU97385.1"/>
    <property type="molecule type" value="Genomic_DNA"/>
</dbReference>
<sequence>MRKTGCHALFPLALVPLALLYGCARDPLPTEQLRLSEQVIVQARAVGGASEDAPELRLAQQKLGLAHAEMVHQRYRQARILAEQAELDARLAEARVLNEKNRAQQAELERQIEQLRKQVGALQ</sequence>
<dbReference type="RefSeq" id="WP_131185568.1">
    <property type="nucleotide sequence ID" value="NZ_QJUO01000030.1"/>
</dbReference>
<dbReference type="Proteomes" id="UP000292639">
    <property type="component" value="Unassembled WGS sequence"/>
</dbReference>
<proteinExistence type="predicted"/>
<keyword evidence="1" id="KW-0175">Coiled coil</keyword>
<keyword evidence="4" id="KW-1185">Reference proteome</keyword>
<dbReference type="Gene3D" id="1.20.1270.390">
    <property type="match status" value="1"/>
</dbReference>
<name>A0A4Q9RBL2_9GAMM</name>
<gene>
    <name evidence="3" type="ORF">DNJ96_08800</name>
</gene>
<evidence type="ECO:0000259" key="2">
    <source>
        <dbReference type="Pfam" id="PF14346"/>
    </source>
</evidence>
<feature type="domain" description="DUF4398" evidence="2">
    <location>
        <begin position="31"/>
        <end position="108"/>
    </location>
</feature>
<protein>
    <recommendedName>
        <fullName evidence="2">DUF4398 domain-containing protein</fullName>
    </recommendedName>
</protein>
<accession>A0A4Q9RBL2</accession>
<organism evidence="3 4">
    <name type="scientific">Stutzerimonas kirkiae</name>
    <dbReference type="NCBI Taxonomy" id="2211392"/>
    <lineage>
        <taxon>Bacteria</taxon>
        <taxon>Pseudomonadati</taxon>
        <taxon>Pseudomonadota</taxon>
        <taxon>Gammaproteobacteria</taxon>
        <taxon>Pseudomonadales</taxon>
        <taxon>Pseudomonadaceae</taxon>
        <taxon>Stutzerimonas</taxon>
    </lineage>
</organism>
<dbReference type="InterPro" id="IPR025511">
    <property type="entry name" value="DUF4398"/>
</dbReference>
<dbReference type="AlphaFoldDB" id="A0A4Q9RBL2"/>
<evidence type="ECO:0000256" key="1">
    <source>
        <dbReference type="SAM" id="Coils"/>
    </source>
</evidence>
<comment type="caution">
    <text evidence="3">The sequence shown here is derived from an EMBL/GenBank/DDBJ whole genome shotgun (WGS) entry which is preliminary data.</text>
</comment>
<feature type="coiled-coil region" evidence="1">
    <location>
        <begin position="75"/>
        <end position="118"/>
    </location>
</feature>
<dbReference type="PROSITE" id="PS51257">
    <property type="entry name" value="PROKAR_LIPOPROTEIN"/>
    <property type="match status" value="1"/>
</dbReference>
<reference evidence="3 4" key="1">
    <citation type="submission" date="2018-06" db="EMBL/GenBank/DDBJ databases">
        <title>Three novel Pseudomonas species isolated from symptomatic oak.</title>
        <authorList>
            <person name="Bueno-Gonzalez V."/>
            <person name="Brady C."/>
        </authorList>
    </citation>
    <scope>NUCLEOTIDE SEQUENCE [LARGE SCALE GENOMIC DNA]</scope>
    <source>
        <strain evidence="3 4">P17C</strain>
    </source>
</reference>